<feature type="compositionally biased region" description="Polar residues" evidence="1">
    <location>
        <begin position="136"/>
        <end position="152"/>
    </location>
</feature>
<evidence type="ECO:0000256" key="1">
    <source>
        <dbReference type="SAM" id="MobiDB-lite"/>
    </source>
</evidence>
<feature type="region of interest" description="Disordered" evidence="1">
    <location>
        <begin position="383"/>
        <end position="417"/>
    </location>
</feature>
<accession>A0AAW3AJG2</accession>
<feature type="compositionally biased region" description="Polar residues" evidence="1">
    <location>
        <begin position="397"/>
        <end position="413"/>
    </location>
</feature>
<keyword evidence="3" id="KW-1185">Reference proteome</keyword>
<feature type="region of interest" description="Disordered" evidence="1">
    <location>
        <begin position="461"/>
        <end position="503"/>
    </location>
</feature>
<feature type="region of interest" description="Disordered" evidence="1">
    <location>
        <begin position="240"/>
        <end position="259"/>
    </location>
</feature>
<dbReference type="Proteomes" id="UP001500131">
    <property type="component" value="Unassembled WGS sequence"/>
</dbReference>
<name>A0AAW3AJG2_9TRYP</name>
<evidence type="ECO:0000313" key="2">
    <source>
        <dbReference type="EMBL" id="KAL0507374.1"/>
    </source>
</evidence>
<proteinExistence type="predicted"/>
<protein>
    <submittedName>
        <fullName evidence="2">Uncharacterized protein</fullName>
    </submittedName>
</protein>
<dbReference type="EMBL" id="JBAMZK010000020">
    <property type="protein sequence ID" value="KAL0507374.1"/>
    <property type="molecule type" value="Genomic_DNA"/>
</dbReference>
<evidence type="ECO:0000313" key="3">
    <source>
        <dbReference type="Proteomes" id="UP001500131"/>
    </source>
</evidence>
<organism evidence="2 3">
    <name type="scientific">Leishmania lindenbergi</name>
    <dbReference type="NCBI Taxonomy" id="651832"/>
    <lineage>
        <taxon>Eukaryota</taxon>
        <taxon>Discoba</taxon>
        <taxon>Euglenozoa</taxon>
        <taxon>Kinetoplastea</taxon>
        <taxon>Metakinetoplastina</taxon>
        <taxon>Trypanosomatida</taxon>
        <taxon>Trypanosomatidae</taxon>
        <taxon>Leishmaniinae</taxon>
        <taxon>Leishmania</taxon>
    </lineage>
</organism>
<feature type="compositionally biased region" description="Polar residues" evidence="1">
    <location>
        <begin position="478"/>
        <end position="493"/>
    </location>
</feature>
<gene>
    <name evidence="2" type="ORF">Q4I31_003022</name>
</gene>
<reference evidence="2 3" key="1">
    <citation type="submission" date="2024-02" db="EMBL/GenBank/DDBJ databases">
        <title>FIRST GENOME SEQUENCES OF Leishmania (Viannia) shawi, Leishmania (Viannia) lindenbergi AND Leishmania (Viannia) utingensis.</title>
        <authorList>
            <person name="Resadore F."/>
            <person name="Custodio M.G.F."/>
            <person name="Boite M.C."/>
            <person name="Cupolillo E."/>
            <person name="Ferreira G.E.M."/>
        </authorList>
    </citation>
    <scope>NUCLEOTIDE SEQUENCE [LARGE SCALE GENOMIC DNA]</scope>
    <source>
        <strain evidence="2 3">MHOM/BR/1966/M15733</strain>
    </source>
</reference>
<sequence length="759" mass="81736">MELQTQQHFCLPCPRPYTTSLVWMCLACGELAPYEGASYYSTNNDHAMSGGFDVTTALGDREAAAYAYSSSPPESTPQRYSHLPCDRAESSYRASHYTSSSSSSSGVAAPATATTTILASSLPTLTPLRQAQQHSCVNDASDSYLSQAASSNHRQHEQQQQQQQQQLPLSVMRHITSATVEDVIHRNSVGSVGERRKRCEGALFSAEVFNLRAGEEAFGNDEVSAGGSNLSSRCQRAPTEVTAPDTPQLSTPLGNIRDDSNVPAATPRAPAVVSLSQPSAACQTPWRDADFNDAQSLSSAGARSGQQEEDVTCSLTALLAEEHLIGSREMRFCCCCGEVRCAEIRKVTELLPARATVRASYGDAESDEPLDFSVPAAESVFQPSEAAQWRSPPPQTSPADRQQQTQPRQSAESNSRKEISSVHLVALSLARLLLKVKAIAVAAVYNLHPLSPALPKAYFSRHGDGDNGETAVGDDETSVPTSDSAPLSVNSISRPPPLVPEGRRLRYPLQGPREMDTNRATPLAYVPAEMHPLPCLASVFSVTGGGTVEDLNSVSLDSSELPSWAFTAPDEEDTYRAEEADESLVIQNLRGGVQSDEDVGTRSAEDAHACVRRLHNGSLSLSAIAGTTAATRVAREQKEKWNSISVSEALWRLVLPSLSAPFLPTTSKPSTAAADRAFSHDGRKPLERLMDWIMFPPRRGAVESTASSAVVTSARPYRGFRGDVEEAISQLNAVQLEVAKLRLQQVLAAVNAEQMRRAD</sequence>
<comment type="caution">
    <text evidence="2">The sequence shown here is derived from an EMBL/GenBank/DDBJ whole genome shotgun (WGS) entry which is preliminary data.</text>
</comment>
<feature type="region of interest" description="Disordered" evidence="1">
    <location>
        <begin position="136"/>
        <end position="168"/>
    </location>
</feature>
<dbReference type="AlphaFoldDB" id="A0AAW3AJG2"/>